<gene>
    <name evidence="2" type="ORF">TSPGSL018_15109</name>
</gene>
<dbReference type="EMBL" id="GBEZ01006987">
    <property type="protein sequence ID" value="JAC78442.1"/>
    <property type="molecule type" value="Transcribed_RNA"/>
</dbReference>
<dbReference type="AlphaFoldDB" id="A0A061RZV9"/>
<evidence type="ECO:0000313" key="2">
    <source>
        <dbReference type="EMBL" id="JAC78442.1"/>
    </source>
</evidence>
<name>A0A061RZV9_9CHLO</name>
<feature type="compositionally biased region" description="Basic and acidic residues" evidence="1">
    <location>
        <begin position="23"/>
        <end position="36"/>
    </location>
</feature>
<protein>
    <submittedName>
        <fullName evidence="2">Uncharacterized protein</fullName>
    </submittedName>
</protein>
<reference evidence="2" key="1">
    <citation type="submission" date="2014-05" db="EMBL/GenBank/DDBJ databases">
        <title>The transcriptome of the halophilic microalga Tetraselmis sp. GSL018 isolated from the Great Salt Lake, Utah.</title>
        <authorList>
            <person name="Jinkerson R.E."/>
            <person name="D'Adamo S."/>
            <person name="Posewitz M.C."/>
        </authorList>
    </citation>
    <scope>NUCLEOTIDE SEQUENCE</scope>
    <source>
        <strain evidence="2">GSL018</strain>
    </source>
</reference>
<feature type="region of interest" description="Disordered" evidence="1">
    <location>
        <begin position="1"/>
        <end position="55"/>
    </location>
</feature>
<sequence length="55" mass="5785">RGSAGVQRSAAPHPIPSPPLPDLTDRPHWPPHETGRAHLNTSSSQPHILLTAPGA</sequence>
<accession>A0A061RZV9</accession>
<feature type="non-terminal residue" evidence="2">
    <location>
        <position position="1"/>
    </location>
</feature>
<organism evidence="2">
    <name type="scientific">Tetraselmis sp. GSL018</name>
    <dbReference type="NCBI Taxonomy" id="582737"/>
    <lineage>
        <taxon>Eukaryota</taxon>
        <taxon>Viridiplantae</taxon>
        <taxon>Chlorophyta</taxon>
        <taxon>core chlorophytes</taxon>
        <taxon>Chlorodendrophyceae</taxon>
        <taxon>Chlorodendrales</taxon>
        <taxon>Chlorodendraceae</taxon>
        <taxon>Tetraselmis</taxon>
    </lineage>
</organism>
<proteinExistence type="predicted"/>
<evidence type="ECO:0000256" key="1">
    <source>
        <dbReference type="SAM" id="MobiDB-lite"/>
    </source>
</evidence>